<comment type="caution">
    <text evidence="7">The sequence shown here is derived from an EMBL/GenBank/DDBJ whole genome shotgun (WGS) entry which is preliminary data.</text>
</comment>
<dbReference type="SUPFAM" id="SSF52080">
    <property type="entry name" value="Ribosomal proteins L15p and L18e"/>
    <property type="match status" value="1"/>
</dbReference>
<organism evidence="7 8">
    <name type="scientific">Candidatus Daviesbacteria bacterium RIFCSPHIGHO2_01_FULL_41_23</name>
    <dbReference type="NCBI Taxonomy" id="1797764"/>
    <lineage>
        <taxon>Bacteria</taxon>
        <taxon>Candidatus Daviesiibacteriota</taxon>
    </lineage>
</organism>
<protein>
    <recommendedName>
        <fullName evidence="4">Large ribosomal subunit protein uL15</fullName>
    </recommendedName>
</protein>
<evidence type="ECO:0000256" key="3">
    <source>
        <dbReference type="ARBA" id="ARBA00023274"/>
    </source>
</evidence>
<dbReference type="Pfam" id="PF00828">
    <property type="entry name" value="Ribosomal_L27A"/>
    <property type="match status" value="1"/>
</dbReference>
<proteinExistence type="inferred from homology"/>
<keyword evidence="4" id="KW-0694">RNA-binding</keyword>
<evidence type="ECO:0000256" key="5">
    <source>
        <dbReference type="SAM" id="MobiDB-lite"/>
    </source>
</evidence>
<dbReference type="InterPro" id="IPR030878">
    <property type="entry name" value="Ribosomal_uL15"/>
</dbReference>
<dbReference type="HAMAP" id="MF_01341">
    <property type="entry name" value="Ribosomal_uL15"/>
    <property type="match status" value="1"/>
</dbReference>
<evidence type="ECO:0000256" key="2">
    <source>
        <dbReference type="ARBA" id="ARBA00022980"/>
    </source>
</evidence>
<dbReference type="GO" id="GO:0006412">
    <property type="term" value="P:translation"/>
    <property type="evidence" value="ECO:0007669"/>
    <property type="project" value="UniProtKB-UniRule"/>
</dbReference>
<keyword evidence="4" id="KW-0699">rRNA-binding</keyword>
<dbReference type="PANTHER" id="PTHR12934:SF11">
    <property type="entry name" value="LARGE RIBOSOMAL SUBUNIT PROTEIN UL15M"/>
    <property type="match status" value="1"/>
</dbReference>
<feature type="region of interest" description="Disordered" evidence="5">
    <location>
        <begin position="17"/>
        <end position="38"/>
    </location>
</feature>
<feature type="domain" description="Large ribosomal subunit protein uL15/eL18" evidence="6">
    <location>
        <begin position="73"/>
        <end position="142"/>
    </location>
</feature>
<feature type="compositionally biased region" description="Gly residues" evidence="5">
    <location>
        <begin position="19"/>
        <end position="33"/>
    </location>
</feature>
<dbReference type="GO" id="GO:0022625">
    <property type="term" value="C:cytosolic large ribosomal subunit"/>
    <property type="evidence" value="ECO:0007669"/>
    <property type="project" value="TreeGrafter"/>
</dbReference>
<dbReference type="GO" id="GO:0019843">
    <property type="term" value="F:rRNA binding"/>
    <property type="evidence" value="ECO:0007669"/>
    <property type="project" value="UniProtKB-UniRule"/>
</dbReference>
<sequence>MKLHELLKTKIRSKKRLGRGLGSGKGKTGGRGTKGQKARGKIPATFIGGLPLYKKLPLKRGKGNQNSALAHKIINLSQLNIFKAKTEVDTAKLLEAKIITEKEAKNGVKVLNNGELDIILSVKLAVSAAARKKIEDAGGKVIDV</sequence>
<dbReference type="Proteomes" id="UP000176336">
    <property type="component" value="Unassembled WGS sequence"/>
</dbReference>
<accession>A0A1F5IRQ9</accession>
<dbReference type="PANTHER" id="PTHR12934">
    <property type="entry name" value="50S RIBOSOMAL PROTEIN L15"/>
    <property type="match status" value="1"/>
</dbReference>
<evidence type="ECO:0000256" key="4">
    <source>
        <dbReference type="HAMAP-Rule" id="MF_01341"/>
    </source>
</evidence>
<dbReference type="GO" id="GO:0003735">
    <property type="term" value="F:structural constituent of ribosome"/>
    <property type="evidence" value="ECO:0007669"/>
    <property type="project" value="InterPro"/>
</dbReference>
<comment type="function">
    <text evidence="4">Binds to the 23S rRNA.</text>
</comment>
<comment type="subunit">
    <text evidence="4">Part of the 50S ribosomal subunit.</text>
</comment>
<dbReference type="InterPro" id="IPR036227">
    <property type="entry name" value="Ribosomal_uL15/eL18_sf"/>
</dbReference>
<keyword evidence="2 4" id="KW-0689">Ribosomal protein</keyword>
<evidence type="ECO:0000259" key="6">
    <source>
        <dbReference type="Pfam" id="PF00828"/>
    </source>
</evidence>
<dbReference type="NCBIfam" id="TIGR01071">
    <property type="entry name" value="rplO_bact"/>
    <property type="match status" value="1"/>
</dbReference>
<dbReference type="Gene3D" id="3.100.10.10">
    <property type="match status" value="1"/>
</dbReference>
<evidence type="ECO:0000313" key="8">
    <source>
        <dbReference type="Proteomes" id="UP000176336"/>
    </source>
</evidence>
<dbReference type="InterPro" id="IPR021131">
    <property type="entry name" value="Ribosomal_uL15/eL18"/>
</dbReference>
<dbReference type="AlphaFoldDB" id="A0A1F5IRQ9"/>
<evidence type="ECO:0000313" key="7">
    <source>
        <dbReference type="EMBL" id="OGE19010.1"/>
    </source>
</evidence>
<keyword evidence="3 4" id="KW-0687">Ribonucleoprotein</keyword>
<dbReference type="InterPro" id="IPR005749">
    <property type="entry name" value="Ribosomal_uL15_bac-type"/>
</dbReference>
<name>A0A1F5IRQ9_9BACT</name>
<gene>
    <name evidence="4" type="primary">rplO</name>
    <name evidence="7" type="ORF">A2871_01500</name>
</gene>
<reference evidence="7 8" key="1">
    <citation type="journal article" date="2016" name="Nat. Commun.">
        <title>Thousands of microbial genomes shed light on interconnected biogeochemical processes in an aquifer system.</title>
        <authorList>
            <person name="Anantharaman K."/>
            <person name="Brown C.T."/>
            <person name="Hug L.A."/>
            <person name="Sharon I."/>
            <person name="Castelle C.J."/>
            <person name="Probst A.J."/>
            <person name="Thomas B.C."/>
            <person name="Singh A."/>
            <person name="Wilkins M.J."/>
            <person name="Karaoz U."/>
            <person name="Brodie E.L."/>
            <person name="Williams K.H."/>
            <person name="Hubbard S.S."/>
            <person name="Banfield J.F."/>
        </authorList>
    </citation>
    <scope>NUCLEOTIDE SEQUENCE [LARGE SCALE GENOMIC DNA]</scope>
</reference>
<comment type="similarity">
    <text evidence="1 4">Belongs to the universal ribosomal protein uL15 family.</text>
</comment>
<evidence type="ECO:0000256" key="1">
    <source>
        <dbReference type="ARBA" id="ARBA00007320"/>
    </source>
</evidence>
<dbReference type="EMBL" id="MFCR01000006">
    <property type="protein sequence ID" value="OGE19010.1"/>
    <property type="molecule type" value="Genomic_DNA"/>
</dbReference>